<dbReference type="AlphaFoldDB" id="A0AAV6I4I1"/>
<proteinExistence type="predicted"/>
<dbReference type="EMBL" id="JACTNZ010000012">
    <property type="protein sequence ID" value="KAG5522478.1"/>
    <property type="molecule type" value="Genomic_DNA"/>
</dbReference>
<organism evidence="1 2">
    <name type="scientific">Rhododendron griersonianum</name>
    <dbReference type="NCBI Taxonomy" id="479676"/>
    <lineage>
        <taxon>Eukaryota</taxon>
        <taxon>Viridiplantae</taxon>
        <taxon>Streptophyta</taxon>
        <taxon>Embryophyta</taxon>
        <taxon>Tracheophyta</taxon>
        <taxon>Spermatophyta</taxon>
        <taxon>Magnoliopsida</taxon>
        <taxon>eudicotyledons</taxon>
        <taxon>Gunneridae</taxon>
        <taxon>Pentapetalae</taxon>
        <taxon>asterids</taxon>
        <taxon>Ericales</taxon>
        <taxon>Ericaceae</taxon>
        <taxon>Ericoideae</taxon>
        <taxon>Rhodoreae</taxon>
        <taxon>Rhododendron</taxon>
    </lineage>
</organism>
<gene>
    <name evidence="1" type="ORF">RHGRI_034601</name>
</gene>
<accession>A0AAV6I4I1</accession>
<keyword evidence="2" id="KW-1185">Reference proteome</keyword>
<evidence type="ECO:0000313" key="2">
    <source>
        <dbReference type="Proteomes" id="UP000823749"/>
    </source>
</evidence>
<comment type="caution">
    <text evidence="1">The sequence shown here is derived from an EMBL/GenBank/DDBJ whole genome shotgun (WGS) entry which is preliminary data.</text>
</comment>
<dbReference type="Proteomes" id="UP000823749">
    <property type="component" value="Chromosome 12"/>
</dbReference>
<sequence>MAGGASPSCIFCQIARSSTSATLLHSIRSCRMRRLLLSQTKSLRHLGINQHLFPFPVL</sequence>
<name>A0AAV6I4I1_9ERIC</name>
<evidence type="ECO:0000313" key="1">
    <source>
        <dbReference type="EMBL" id="KAG5522478.1"/>
    </source>
</evidence>
<protein>
    <submittedName>
        <fullName evidence="1">Uncharacterized protein</fullName>
    </submittedName>
</protein>
<reference evidence="1" key="1">
    <citation type="submission" date="2020-08" db="EMBL/GenBank/DDBJ databases">
        <title>Plant Genome Project.</title>
        <authorList>
            <person name="Zhang R.-G."/>
        </authorList>
    </citation>
    <scope>NUCLEOTIDE SEQUENCE</scope>
    <source>
        <strain evidence="1">WSP0</strain>
        <tissue evidence="1">Leaf</tissue>
    </source>
</reference>